<dbReference type="PANTHER" id="PTHR11926">
    <property type="entry name" value="GLUCOSYL/GLUCURONOSYL TRANSFERASES"/>
    <property type="match status" value="1"/>
</dbReference>
<evidence type="ECO:0000256" key="2">
    <source>
        <dbReference type="ARBA" id="ARBA00022679"/>
    </source>
</evidence>
<dbReference type="InterPro" id="IPR002213">
    <property type="entry name" value="UDP_glucos_trans"/>
</dbReference>
<protein>
    <recommendedName>
        <fullName evidence="6">UDP-glycosyltransferases domain-containing protein</fullName>
    </recommendedName>
</protein>
<comment type="similarity">
    <text evidence="1">Belongs to the UDP-glycosyltransferase family.</text>
</comment>
<keyword evidence="2" id="KW-0808">Transferase</keyword>
<dbReference type="FunFam" id="3.40.50.2000:FF:000237">
    <property type="entry name" value="Glycosyltransferase"/>
    <property type="match status" value="1"/>
</dbReference>
<dbReference type="AlphaFoldDB" id="A0A0R0ILU3"/>
<dbReference type="OrthoDB" id="5835829at2759"/>
<dbReference type="SMR" id="A0A0R0ILU3"/>
<dbReference type="Pfam" id="PF00201">
    <property type="entry name" value="UDPGT"/>
    <property type="match status" value="1"/>
</dbReference>
<dbReference type="SUPFAM" id="SSF53756">
    <property type="entry name" value="UDP-Glycosyltransferase/glycogen phosphorylase"/>
    <property type="match status" value="1"/>
</dbReference>
<dbReference type="Gramene" id="KRH40228">
    <property type="protein sequence ID" value="KRH40228"/>
    <property type="gene ID" value="GLYMA_09G246000"/>
</dbReference>
<dbReference type="Gene3D" id="3.40.50.2000">
    <property type="entry name" value="Glycogen Phosphorylase B"/>
    <property type="match status" value="2"/>
</dbReference>
<evidence type="ECO:0008006" key="6">
    <source>
        <dbReference type="Google" id="ProtNLM"/>
    </source>
</evidence>
<evidence type="ECO:0000256" key="1">
    <source>
        <dbReference type="ARBA" id="ARBA00009995"/>
    </source>
</evidence>
<proteinExistence type="inferred from homology"/>
<dbReference type="EMBL" id="CM000842">
    <property type="protein sequence ID" value="KRH40228.1"/>
    <property type="molecule type" value="Genomic_DNA"/>
</dbReference>
<dbReference type="GO" id="GO:0005737">
    <property type="term" value="C:cytoplasm"/>
    <property type="evidence" value="ECO:0000318"/>
    <property type="project" value="GO_Central"/>
</dbReference>
<dbReference type="ExpressionAtlas" id="A0A0R0ILU3">
    <property type="expression patterns" value="baseline and differential"/>
</dbReference>
<gene>
    <name evidence="4" type="primary">LOC100806225</name>
    <name evidence="3" type="ORF">GLYMA_09G246000</name>
</gene>
<dbReference type="EnsemblPlants" id="KRH40228">
    <property type="protein sequence ID" value="KRH40228"/>
    <property type="gene ID" value="GLYMA_09G246000"/>
</dbReference>
<dbReference type="CDD" id="cd03784">
    <property type="entry name" value="GT1_Gtf-like"/>
    <property type="match status" value="1"/>
</dbReference>
<name>A0A0R0ILU3_SOYBN</name>
<dbReference type="Proteomes" id="UP000008827">
    <property type="component" value="Chromosome 9"/>
</dbReference>
<evidence type="ECO:0000313" key="4">
    <source>
        <dbReference type="EnsemblPlants" id="KRH40228"/>
    </source>
</evidence>
<reference evidence="3" key="3">
    <citation type="submission" date="2018-07" db="EMBL/GenBank/DDBJ databases">
        <title>WGS assembly of Glycine max.</title>
        <authorList>
            <person name="Schmutz J."/>
            <person name="Cannon S."/>
            <person name="Schlueter J."/>
            <person name="Ma J."/>
            <person name="Mitros T."/>
            <person name="Nelson W."/>
            <person name="Hyten D."/>
            <person name="Song Q."/>
            <person name="Thelen J."/>
            <person name="Cheng J."/>
            <person name="Xu D."/>
            <person name="Hellsten U."/>
            <person name="May G."/>
            <person name="Yu Y."/>
            <person name="Sakurai T."/>
            <person name="Umezawa T."/>
            <person name="Bhattacharyya M."/>
            <person name="Sandhu D."/>
            <person name="Valliyodan B."/>
            <person name="Lindquist E."/>
            <person name="Peto M."/>
            <person name="Grant D."/>
            <person name="Shu S."/>
            <person name="Goodstein D."/>
            <person name="Barry K."/>
            <person name="Futrell-Griggs M."/>
            <person name="Abernathy B."/>
            <person name="Du J."/>
            <person name="Tian Z."/>
            <person name="Zhu L."/>
            <person name="Gill N."/>
            <person name="Joshi T."/>
            <person name="Libault M."/>
            <person name="Sethuraman A."/>
            <person name="Zhang X."/>
            <person name="Shinozaki K."/>
            <person name="Nguyen H."/>
            <person name="Wing R."/>
            <person name="Cregan P."/>
            <person name="Specht J."/>
            <person name="Grimwood J."/>
            <person name="Rokhsar D."/>
            <person name="Stacey G."/>
            <person name="Shoemaker R."/>
            <person name="Jackson S."/>
        </authorList>
    </citation>
    <scope>NUCLEOTIDE SEQUENCE</scope>
    <source>
        <tissue evidence="3">Callus</tissue>
    </source>
</reference>
<dbReference type="GO" id="GO:0080044">
    <property type="term" value="F:quercetin 7-O-glucosyltransferase activity"/>
    <property type="evidence" value="ECO:0000318"/>
    <property type="project" value="GO_Central"/>
</dbReference>
<keyword evidence="5" id="KW-1185">Reference proteome</keyword>
<dbReference type="GO" id="GO:0080043">
    <property type="term" value="F:quercetin 3-O-glucosyltransferase activity"/>
    <property type="evidence" value="ECO:0000318"/>
    <property type="project" value="GO_Central"/>
</dbReference>
<evidence type="ECO:0000313" key="3">
    <source>
        <dbReference type="EMBL" id="KRH40228.1"/>
    </source>
</evidence>
<reference evidence="4" key="2">
    <citation type="submission" date="2018-02" db="UniProtKB">
        <authorList>
            <consortium name="EnsemblPlants"/>
        </authorList>
    </citation>
    <scope>IDENTIFICATION</scope>
    <source>
        <strain evidence="4">Williams 82</strain>
    </source>
</reference>
<evidence type="ECO:0000313" key="5">
    <source>
        <dbReference type="Proteomes" id="UP000008827"/>
    </source>
</evidence>
<organism evidence="3">
    <name type="scientific">Glycine max</name>
    <name type="common">Soybean</name>
    <name type="synonym">Glycine hispida</name>
    <dbReference type="NCBI Taxonomy" id="3847"/>
    <lineage>
        <taxon>Eukaryota</taxon>
        <taxon>Viridiplantae</taxon>
        <taxon>Streptophyta</taxon>
        <taxon>Embryophyta</taxon>
        <taxon>Tracheophyta</taxon>
        <taxon>Spermatophyta</taxon>
        <taxon>Magnoliopsida</taxon>
        <taxon>eudicotyledons</taxon>
        <taxon>Gunneridae</taxon>
        <taxon>Pentapetalae</taxon>
        <taxon>rosids</taxon>
        <taxon>fabids</taxon>
        <taxon>Fabales</taxon>
        <taxon>Fabaceae</taxon>
        <taxon>Papilionoideae</taxon>
        <taxon>50 kb inversion clade</taxon>
        <taxon>NPAAA clade</taxon>
        <taxon>indigoferoid/millettioid clade</taxon>
        <taxon>Phaseoleae</taxon>
        <taxon>Glycine</taxon>
        <taxon>Glycine subgen. Soja</taxon>
    </lineage>
</organism>
<accession>A0A0R0ILU3</accession>
<dbReference type="GeneID" id="100806225"/>
<reference evidence="3 4" key="1">
    <citation type="journal article" date="2010" name="Nature">
        <title>Genome sequence of the palaeopolyploid soybean.</title>
        <authorList>
            <person name="Schmutz J."/>
            <person name="Cannon S.B."/>
            <person name="Schlueter J."/>
            <person name="Ma J."/>
            <person name="Mitros T."/>
            <person name="Nelson W."/>
            <person name="Hyten D.L."/>
            <person name="Song Q."/>
            <person name="Thelen J.J."/>
            <person name="Cheng J."/>
            <person name="Xu D."/>
            <person name="Hellsten U."/>
            <person name="May G.D."/>
            <person name="Yu Y."/>
            <person name="Sakurai T."/>
            <person name="Umezawa T."/>
            <person name="Bhattacharyya M.K."/>
            <person name="Sandhu D."/>
            <person name="Valliyodan B."/>
            <person name="Lindquist E."/>
            <person name="Peto M."/>
            <person name="Grant D."/>
            <person name="Shu S."/>
            <person name="Goodstein D."/>
            <person name="Barry K."/>
            <person name="Futrell-Griggs M."/>
            <person name="Abernathy B."/>
            <person name="Du J."/>
            <person name="Tian Z."/>
            <person name="Zhu L."/>
            <person name="Gill N."/>
            <person name="Joshi T."/>
            <person name="Libault M."/>
            <person name="Sethuraman A."/>
            <person name="Zhang X.-C."/>
            <person name="Shinozaki K."/>
            <person name="Nguyen H.T."/>
            <person name="Wing R.A."/>
            <person name="Cregan P."/>
            <person name="Specht J."/>
            <person name="Grimwood J."/>
            <person name="Rokhsar D."/>
            <person name="Stacey G."/>
            <person name="Shoemaker R.C."/>
            <person name="Jackson S.A."/>
        </authorList>
    </citation>
    <scope>NUCLEOTIDE SEQUENCE [LARGE SCALE GENOMIC DNA]</scope>
    <source>
        <strain evidence="4">cv. Williams 82</strain>
        <tissue evidence="3">Callus</tissue>
    </source>
</reference>
<dbReference type="RefSeq" id="XP_006587790.1">
    <property type="nucleotide sequence ID" value="XM_006587727.4"/>
</dbReference>
<dbReference type="PANTHER" id="PTHR11926:SF1545">
    <property type="entry name" value="GLYCOSYLTRANSFERASE"/>
    <property type="match status" value="1"/>
</dbReference>
<sequence>MVHCVVLAYPAQGHINPMHHFSKLLQQQGVKVTLVTTFSYCKSLQNIPSSIALKSISDGFDNSGLAEAGNWKVYLERFWQVGPKTLAELLEKHDRSGPCITSMILNTRLADDDDEEDDGLTQFNNEECMKWLDDKPKQSVVYVSFGSMAVLDEEQIREIAYVLRDSDQSYFLWVVKASEETKLPKDFEKKSEKGLVVGWCSQLKVLAHEAVGCFVTHWGWNSTLEALSLGVPMVAMPYWFDQSINAKLIVDVWKMGIRATVDEQKIVRGEVLKYCIMEKMNSEKGKEVKGNMVQWKALAARFVSKEGSSHKNIAEFVNSLFNLQAACRELQNNSC</sequence>